<dbReference type="RefSeq" id="WP_161097728.1">
    <property type="nucleotide sequence ID" value="NZ_WWCW01000053.1"/>
</dbReference>
<accession>A0A845G205</accession>
<dbReference type="InterPro" id="IPR008207">
    <property type="entry name" value="Sig_transdc_His_kin_Hpt_dom"/>
</dbReference>
<feature type="modified residue" description="Phosphohistidine" evidence="2">
    <location>
        <position position="68"/>
    </location>
</feature>
<evidence type="ECO:0000256" key="1">
    <source>
        <dbReference type="ARBA" id="ARBA00023012"/>
    </source>
</evidence>
<dbReference type="EMBL" id="WWCW01000053">
    <property type="protein sequence ID" value="MYM88713.1"/>
    <property type="molecule type" value="Genomic_DNA"/>
</dbReference>
<evidence type="ECO:0000313" key="4">
    <source>
        <dbReference type="EMBL" id="MYM88713.1"/>
    </source>
</evidence>
<dbReference type="Proteomes" id="UP000470302">
    <property type="component" value="Unassembled WGS sequence"/>
</dbReference>
<protein>
    <submittedName>
        <fullName evidence="4">Hpt domain-containing protein</fullName>
    </submittedName>
</protein>
<dbReference type="GO" id="GO:0004672">
    <property type="term" value="F:protein kinase activity"/>
    <property type="evidence" value="ECO:0007669"/>
    <property type="project" value="UniProtKB-ARBA"/>
</dbReference>
<gene>
    <name evidence="4" type="ORF">GTP91_16215</name>
</gene>
<dbReference type="SUPFAM" id="SSF47226">
    <property type="entry name" value="Histidine-containing phosphotransfer domain, HPT domain"/>
    <property type="match status" value="1"/>
</dbReference>
<organism evidence="4 5">
    <name type="scientific">Duganella vulcania</name>
    <dbReference type="NCBI Taxonomy" id="2692166"/>
    <lineage>
        <taxon>Bacteria</taxon>
        <taxon>Pseudomonadati</taxon>
        <taxon>Pseudomonadota</taxon>
        <taxon>Betaproteobacteria</taxon>
        <taxon>Burkholderiales</taxon>
        <taxon>Oxalobacteraceae</taxon>
        <taxon>Telluria group</taxon>
        <taxon>Duganella</taxon>
    </lineage>
</organism>
<keyword evidence="1" id="KW-0902">Two-component regulatory system</keyword>
<dbReference type="Pfam" id="PF01627">
    <property type="entry name" value="Hpt"/>
    <property type="match status" value="1"/>
</dbReference>
<dbReference type="Gene3D" id="1.20.120.160">
    <property type="entry name" value="HPT domain"/>
    <property type="match status" value="1"/>
</dbReference>
<dbReference type="PROSITE" id="PS50894">
    <property type="entry name" value="HPT"/>
    <property type="match status" value="1"/>
</dbReference>
<evidence type="ECO:0000259" key="3">
    <source>
        <dbReference type="PROSITE" id="PS50894"/>
    </source>
</evidence>
<evidence type="ECO:0000256" key="2">
    <source>
        <dbReference type="PROSITE-ProRule" id="PRU00110"/>
    </source>
</evidence>
<dbReference type="AlphaFoldDB" id="A0A845G205"/>
<dbReference type="InterPro" id="IPR036641">
    <property type="entry name" value="HPT_dom_sf"/>
</dbReference>
<proteinExistence type="predicted"/>
<feature type="domain" description="HPt" evidence="3">
    <location>
        <begin position="26"/>
        <end position="122"/>
    </location>
</feature>
<comment type="caution">
    <text evidence="4">The sequence shown here is derived from an EMBL/GenBank/DDBJ whole genome shotgun (WGS) entry which is preliminary data.</text>
</comment>
<sequence>MSDATPPVSEEQIFSVDTLLKYMGNDDKALAVVSKIVRDACAPGLAPMQQAAEALREERYTDAGKTLHSLRGSIGTLGAKRLVSASLKLEQAIAERHLDQVPSLFTALESEYRLVLQSADTWLQRSAPQSGSAGQP</sequence>
<keyword evidence="2" id="KW-0597">Phosphoprotein</keyword>
<reference evidence="4 5" key="1">
    <citation type="submission" date="2020-01" db="EMBL/GenBank/DDBJ databases">
        <title>Novel species isolated from a subtropical stream in China.</title>
        <authorList>
            <person name="Lu H."/>
        </authorList>
    </citation>
    <scope>NUCLEOTIDE SEQUENCE [LARGE SCALE GENOMIC DNA]</scope>
    <source>
        <strain evidence="4 5">FT82W</strain>
    </source>
</reference>
<evidence type="ECO:0000313" key="5">
    <source>
        <dbReference type="Proteomes" id="UP000470302"/>
    </source>
</evidence>
<dbReference type="GO" id="GO:0000160">
    <property type="term" value="P:phosphorelay signal transduction system"/>
    <property type="evidence" value="ECO:0007669"/>
    <property type="project" value="UniProtKB-KW"/>
</dbReference>
<name>A0A845G205_9BURK</name>